<dbReference type="EMBL" id="JASHIE010000016">
    <property type="protein sequence ID" value="MDI9876996.1"/>
    <property type="molecule type" value="Genomic_DNA"/>
</dbReference>
<proteinExistence type="inferred from homology"/>
<feature type="active site" description="Proton donor/acceptor" evidence="9">
    <location>
        <position position="206"/>
    </location>
</feature>
<comment type="catalytic activity">
    <reaction evidence="1 9">
        <text>D-alanyl-D-alanine + H2O = 2 D-alanine</text>
        <dbReference type="Rhea" id="RHEA:20661"/>
        <dbReference type="ChEBI" id="CHEBI:15377"/>
        <dbReference type="ChEBI" id="CHEBI:57416"/>
        <dbReference type="ChEBI" id="CHEBI:57822"/>
        <dbReference type="EC" id="3.4.13.22"/>
    </reaction>
</comment>
<comment type="similarity">
    <text evidence="9">Belongs to the peptidase M15D family.</text>
</comment>
<evidence type="ECO:0000256" key="8">
    <source>
        <dbReference type="ARBA" id="ARBA00023316"/>
    </source>
</evidence>
<evidence type="ECO:0000313" key="11">
    <source>
        <dbReference type="Proteomes" id="UP001225761"/>
    </source>
</evidence>
<keyword evidence="4 9" id="KW-0378">Hydrolase</keyword>
<evidence type="ECO:0000256" key="2">
    <source>
        <dbReference type="ARBA" id="ARBA00022670"/>
    </source>
</evidence>
<evidence type="ECO:0000256" key="1">
    <source>
        <dbReference type="ARBA" id="ARBA00001362"/>
    </source>
</evidence>
<keyword evidence="11" id="KW-1185">Reference proteome</keyword>
<comment type="cofactor">
    <cofactor evidence="9">
        <name>Zn(2+)</name>
        <dbReference type="ChEBI" id="CHEBI:29105"/>
    </cofactor>
    <text evidence="9">Binds 1 zinc ion per subunit.</text>
</comment>
<evidence type="ECO:0000256" key="5">
    <source>
        <dbReference type="ARBA" id="ARBA00022833"/>
    </source>
</evidence>
<gene>
    <name evidence="10" type="ORF">QM481_20835</name>
</gene>
<evidence type="ECO:0000256" key="7">
    <source>
        <dbReference type="ARBA" id="ARBA00023049"/>
    </source>
</evidence>
<feature type="site" description="Transition state stabilizer" evidence="9">
    <location>
        <position position="114"/>
    </location>
</feature>
<dbReference type="Proteomes" id="UP001225761">
    <property type="component" value="Unassembled WGS sequence"/>
</dbReference>
<evidence type="ECO:0000256" key="6">
    <source>
        <dbReference type="ARBA" id="ARBA00022997"/>
    </source>
</evidence>
<evidence type="ECO:0000256" key="9">
    <source>
        <dbReference type="HAMAP-Rule" id="MF_01924"/>
    </source>
</evidence>
<keyword evidence="2 9" id="KW-0645">Protease</keyword>
<evidence type="ECO:0000256" key="4">
    <source>
        <dbReference type="ARBA" id="ARBA00022801"/>
    </source>
</evidence>
<dbReference type="CDD" id="cd14840">
    <property type="entry name" value="D-Ala-D-Ala_dipeptidase_Aad"/>
    <property type="match status" value="1"/>
</dbReference>
<feature type="binding site" evidence="9">
    <location>
        <position position="141"/>
    </location>
    <ligand>
        <name>Zn(2+)</name>
        <dbReference type="ChEBI" id="CHEBI:29105"/>
        <note>catalytic</note>
    </ligand>
</feature>
<keyword evidence="7 9" id="KW-0482">Metalloprotease</keyword>
<keyword evidence="6 9" id="KW-0224">Dipeptidase</keyword>
<keyword evidence="5 9" id="KW-0862">Zinc</keyword>
<name>A0ABT6Z785_9BACT</name>
<keyword evidence="3 9" id="KW-0479">Metal-binding</keyword>
<dbReference type="PANTHER" id="PTHR43126:SF1">
    <property type="entry name" value="D-ALANYL-D-ALANINE DIPEPTIDASE"/>
    <property type="match status" value="1"/>
</dbReference>
<protein>
    <recommendedName>
        <fullName evidence="9">D-alanyl-D-alanine dipeptidase</fullName>
        <shortName evidence="9">D-Ala-D-Ala dipeptidase</shortName>
        <ecNumber evidence="9">3.4.13.22</ecNumber>
    </recommendedName>
</protein>
<keyword evidence="8" id="KW-0961">Cell wall biogenesis/degradation</keyword>
<organism evidence="10 11">
    <name type="scientific">Flectobacillus rivi</name>
    <dbReference type="NCBI Taxonomy" id="2984209"/>
    <lineage>
        <taxon>Bacteria</taxon>
        <taxon>Pseudomonadati</taxon>
        <taxon>Bacteroidota</taxon>
        <taxon>Cytophagia</taxon>
        <taxon>Cytophagales</taxon>
        <taxon>Flectobacillaceae</taxon>
        <taxon>Flectobacillus</taxon>
    </lineage>
</organism>
<dbReference type="EC" id="3.4.13.22" evidence="9"/>
<evidence type="ECO:0000256" key="3">
    <source>
        <dbReference type="ARBA" id="ARBA00022723"/>
    </source>
</evidence>
<feature type="binding site" evidence="9">
    <location>
        <position position="148"/>
    </location>
    <ligand>
        <name>Zn(2+)</name>
        <dbReference type="ChEBI" id="CHEBI:29105"/>
        <note>catalytic</note>
    </ligand>
</feature>
<evidence type="ECO:0000313" key="10">
    <source>
        <dbReference type="EMBL" id="MDI9876996.1"/>
    </source>
</evidence>
<dbReference type="Gene3D" id="3.30.1380.10">
    <property type="match status" value="1"/>
</dbReference>
<dbReference type="InterPro" id="IPR009045">
    <property type="entry name" value="Zn_M74/Hedgehog-like"/>
</dbReference>
<reference evidence="10 11" key="1">
    <citation type="submission" date="2023-05" db="EMBL/GenBank/DDBJ databases">
        <title>Novel species of genus Flectobacillus isolated from stream in China.</title>
        <authorList>
            <person name="Lu H."/>
        </authorList>
    </citation>
    <scope>NUCLEOTIDE SEQUENCE [LARGE SCALE GENOMIC DNA]</scope>
    <source>
        <strain evidence="10 11">LFS242W</strain>
    </source>
</reference>
<dbReference type="HAMAP" id="MF_01924">
    <property type="entry name" value="A_A_dipeptidase"/>
    <property type="match status" value="1"/>
</dbReference>
<accession>A0ABT6Z785</accession>
<dbReference type="RefSeq" id="WP_283383173.1">
    <property type="nucleotide sequence ID" value="NZ_JASHIE010000016.1"/>
</dbReference>
<dbReference type="PANTHER" id="PTHR43126">
    <property type="entry name" value="D-ALANYL-D-ALANINE DIPEPTIDASE"/>
    <property type="match status" value="1"/>
</dbReference>
<comment type="function">
    <text evidence="9">Catalyzes hydrolysis of the D-alanyl-D-alanine dipeptide.</text>
</comment>
<dbReference type="SUPFAM" id="SSF55166">
    <property type="entry name" value="Hedgehog/DD-peptidase"/>
    <property type="match status" value="1"/>
</dbReference>
<sequence length="229" mass="26497">MNVFFKTLIISTLFVLSNCPIIAQNTKKLLVIYTKEAYLKSVKEDTNKALVLLKKYIPSIKLDIKYATSQNIFYQKLYPKAVAYVRLPVAKALAKVQEELKLKGLSLKIYDAYRPYSVTVQMFEMLPDTLYMGLPWTGSKHNRGIALDLTLVNLKTGKELKMPTPFDALVYASHPEFPLVSDEAKQNRELLKDVMKRHGFVVDPMEWWHFNYKSSTNFEILDLPFKTFE</sequence>
<dbReference type="Pfam" id="PF01427">
    <property type="entry name" value="Peptidase_M15"/>
    <property type="match status" value="1"/>
</dbReference>
<comment type="caution">
    <text evidence="10">The sequence shown here is derived from an EMBL/GenBank/DDBJ whole genome shotgun (WGS) entry which is preliminary data.</text>
</comment>
<dbReference type="InterPro" id="IPR000755">
    <property type="entry name" value="A_A_dipeptidase"/>
</dbReference>
<feature type="binding site" evidence="9">
    <location>
        <position position="209"/>
    </location>
    <ligand>
        <name>Zn(2+)</name>
        <dbReference type="ChEBI" id="CHEBI:29105"/>
        <note>catalytic</note>
    </ligand>
</feature>